<proteinExistence type="predicted"/>
<feature type="compositionally biased region" description="Basic and acidic residues" evidence="1">
    <location>
        <begin position="87"/>
        <end position="112"/>
    </location>
</feature>
<reference evidence="2 3" key="1">
    <citation type="journal article" date="2024" name="BMC Genomics">
        <title>Genome assembly of redclaw crayfish (Cherax quadricarinatus) provides insights into its immune adaptation and hypoxia tolerance.</title>
        <authorList>
            <person name="Liu Z."/>
            <person name="Zheng J."/>
            <person name="Li H."/>
            <person name="Fang K."/>
            <person name="Wang S."/>
            <person name="He J."/>
            <person name="Zhou D."/>
            <person name="Weng S."/>
            <person name="Chi M."/>
            <person name="Gu Z."/>
            <person name="He J."/>
            <person name="Li F."/>
            <person name="Wang M."/>
        </authorList>
    </citation>
    <scope>NUCLEOTIDE SEQUENCE [LARGE SCALE GENOMIC DNA]</scope>
    <source>
        <strain evidence="2">ZL_2023a</strain>
    </source>
</reference>
<feature type="compositionally biased region" description="Polar residues" evidence="1">
    <location>
        <begin position="190"/>
        <end position="199"/>
    </location>
</feature>
<feature type="compositionally biased region" description="Low complexity" evidence="1">
    <location>
        <begin position="59"/>
        <end position="69"/>
    </location>
</feature>
<name>A0AAW0YCJ6_CHEQU</name>
<dbReference type="Proteomes" id="UP001445076">
    <property type="component" value="Unassembled WGS sequence"/>
</dbReference>
<evidence type="ECO:0000313" key="2">
    <source>
        <dbReference type="EMBL" id="KAK8754515.1"/>
    </source>
</evidence>
<feature type="non-terminal residue" evidence="2">
    <location>
        <position position="199"/>
    </location>
</feature>
<accession>A0AAW0YCJ6</accession>
<evidence type="ECO:0000313" key="3">
    <source>
        <dbReference type="Proteomes" id="UP001445076"/>
    </source>
</evidence>
<evidence type="ECO:0000256" key="1">
    <source>
        <dbReference type="SAM" id="MobiDB-lite"/>
    </source>
</evidence>
<gene>
    <name evidence="2" type="ORF">OTU49_016544</name>
</gene>
<dbReference type="EMBL" id="JARKIK010000001">
    <property type="protein sequence ID" value="KAK8754515.1"/>
    <property type="molecule type" value="Genomic_DNA"/>
</dbReference>
<dbReference type="AlphaFoldDB" id="A0AAW0YCJ6"/>
<sequence length="199" mass="22830">MDPNYQNAMGSSDEDSYTQEFHGERRQKTATSSLLINTVSQEIELREDVCGIKNVSMASSRNGAAASSSVPQHPQEHYSPPPKKKLSKEEQAEANRKKSSEYRKNKAKEYKKKENKKRKLTKIYCDNKVEIKKLEEYLQTNNNDENGKHMITDMEEDQIFEHYIKNIFSEDSDEPGSLRSQDDHTGDDNVPTTSNALHQ</sequence>
<feature type="compositionally biased region" description="Polar residues" evidence="1">
    <location>
        <begin position="1"/>
        <end position="10"/>
    </location>
</feature>
<comment type="caution">
    <text evidence="2">The sequence shown here is derived from an EMBL/GenBank/DDBJ whole genome shotgun (WGS) entry which is preliminary data.</text>
</comment>
<evidence type="ECO:0008006" key="4">
    <source>
        <dbReference type="Google" id="ProtNLM"/>
    </source>
</evidence>
<protein>
    <recommendedName>
        <fullName evidence="4">BZIP domain-containing protein</fullName>
    </recommendedName>
</protein>
<feature type="region of interest" description="Disordered" evidence="1">
    <location>
        <begin position="166"/>
        <end position="199"/>
    </location>
</feature>
<organism evidence="2 3">
    <name type="scientific">Cherax quadricarinatus</name>
    <name type="common">Australian red claw crayfish</name>
    <dbReference type="NCBI Taxonomy" id="27406"/>
    <lineage>
        <taxon>Eukaryota</taxon>
        <taxon>Metazoa</taxon>
        <taxon>Ecdysozoa</taxon>
        <taxon>Arthropoda</taxon>
        <taxon>Crustacea</taxon>
        <taxon>Multicrustacea</taxon>
        <taxon>Malacostraca</taxon>
        <taxon>Eumalacostraca</taxon>
        <taxon>Eucarida</taxon>
        <taxon>Decapoda</taxon>
        <taxon>Pleocyemata</taxon>
        <taxon>Astacidea</taxon>
        <taxon>Parastacoidea</taxon>
        <taxon>Parastacidae</taxon>
        <taxon>Cherax</taxon>
    </lineage>
</organism>
<feature type="region of interest" description="Disordered" evidence="1">
    <location>
        <begin position="1"/>
        <end position="34"/>
    </location>
</feature>
<keyword evidence="3" id="KW-1185">Reference proteome</keyword>
<feature type="region of interest" description="Disordered" evidence="1">
    <location>
        <begin position="59"/>
        <end position="117"/>
    </location>
</feature>